<evidence type="ECO:0000313" key="10">
    <source>
        <dbReference type="EMBL" id="EXJ78195.1"/>
    </source>
</evidence>
<dbReference type="GO" id="GO:0005737">
    <property type="term" value="C:cytoplasm"/>
    <property type="evidence" value="ECO:0007669"/>
    <property type="project" value="TreeGrafter"/>
</dbReference>
<keyword evidence="5 10" id="KW-0418">Kinase</keyword>
<evidence type="ECO:0000256" key="3">
    <source>
        <dbReference type="ARBA" id="ARBA00022679"/>
    </source>
</evidence>
<gene>
    <name evidence="10" type="ORF">A1O3_09356</name>
</gene>
<organism evidence="10 11">
    <name type="scientific">Capronia epimyces CBS 606.96</name>
    <dbReference type="NCBI Taxonomy" id="1182542"/>
    <lineage>
        <taxon>Eukaryota</taxon>
        <taxon>Fungi</taxon>
        <taxon>Dikarya</taxon>
        <taxon>Ascomycota</taxon>
        <taxon>Pezizomycotina</taxon>
        <taxon>Eurotiomycetes</taxon>
        <taxon>Chaetothyriomycetidae</taxon>
        <taxon>Chaetothyriales</taxon>
        <taxon>Herpotrichiellaceae</taxon>
        <taxon>Capronia</taxon>
    </lineage>
</organism>
<keyword evidence="4" id="KW-0547">Nucleotide-binding</keyword>
<dbReference type="Pfam" id="PF00069">
    <property type="entry name" value="Pkinase"/>
    <property type="match status" value="2"/>
</dbReference>
<dbReference type="Gene3D" id="3.30.200.20">
    <property type="entry name" value="Phosphorylase Kinase, domain 1"/>
    <property type="match status" value="1"/>
</dbReference>
<dbReference type="SMART" id="SM00220">
    <property type="entry name" value="S_TKc"/>
    <property type="match status" value="1"/>
</dbReference>
<dbReference type="STRING" id="1182542.W9XLI3"/>
<evidence type="ECO:0000256" key="5">
    <source>
        <dbReference type="ARBA" id="ARBA00022777"/>
    </source>
</evidence>
<comment type="catalytic activity">
    <reaction evidence="7">
        <text>L-threonyl-[protein] + ATP = O-phospho-L-threonyl-[protein] + ADP + H(+)</text>
        <dbReference type="Rhea" id="RHEA:46608"/>
        <dbReference type="Rhea" id="RHEA-COMP:11060"/>
        <dbReference type="Rhea" id="RHEA-COMP:11605"/>
        <dbReference type="ChEBI" id="CHEBI:15378"/>
        <dbReference type="ChEBI" id="CHEBI:30013"/>
        <dbReference type="ChEBI" id="CHEBI:30616"/>
        <dbReference type="ChEBI" id="CHEBI:61977"/>
        <dbReference type="ChEBI" id="CHEBI:456216"/>
        <dbReference type="EC" id="2.7.11.1"/>
    </reaction>
</comment>
<dbReference type="PROSITE" id="PS50011">
    <property type="entry name" value="PROTEIN_KINASE_DOM"/>
    <property type="match status" value="1"/>
</dbReference>
<dbReference type="AlphaFoldDB" id="W9XLI3"/>
<evidence type="ECO:0000256" key="4">
    <source>
        <dbReference type="ARBA" id="ARBA00022741"/>
    </source>
</evidence>
<keyword evidence="6" id="KW-0067">ATP-binding</keyword>
<evidence type="ECO:0000256" key="2">
    <source>
        <dbReference type="ARBA" id="ARBA00022527"/>
    </source>
</evidence>
<dbReference type="RefSeq" id="XP_007737640.1">
    <property type="nucleotide sequence ID" value="XM_007739450.1"/>
</dbReference>
<dbReference type="GO" id="GO:0004674">
    <property type="term" value="F:protein serine/threonine kinase activity"/>
    <property type="evidence" value="ECO:0007669"/>
    <property type="project" value="UniProtKB-KW"/>
</dbReference>
<keyword evidence="11" id="KW-1185">Reference proteome</keyword>
<sequence length="333" mass="37447">MNKKLEVLQHLSSSSLLHPGRKYVMELLDYFQHNGPNGTHLCLVLPVMLSDGREMTVRGQPRDAAYIKNLSAEIILGLDFLHESNVIHCDLQLANILFSLAASSDLDIQLQQPEFCPVKWLEGIAVDESAPKYLLPSQRFRGALDKEEISSLVVKIGDLGGGKSILNPVREQPITPRAFRAPELIRRENWDASIDIWCLGCLIFEFATNESLFTLNTFGVTIEDVNEEHKSLINDRIGNDGRDCGVFLDYLEQQLPSTFGEQDIQPFAAFLRSMLQTNPRQRISTAQLLRHSWLVEGLRSDTLSSEISRTINKDVGPLEHSTSFLPQKPEVVP</sequence>
<dbReference type="Gene3D" id="1.10.510.10">
    <property type="entry name" value="Transferase(Phosphotransferase) domain 1"/>
    <property type="match status" value="2"/>
</dbReference>
<dbReference type="GO" id="GO:0000245">
    <property type="term" value="P:spliceosomal complex assembly"/>
    <property type="evidence" value="ECO:0007669"/>
    <property type="project" value="TreeGrafter"/>
</dbReference>
<keyword evidence="3" id="KW-0808">Transferase</keyword>
<proteinExistence type="predicted"/>
<evidence type="ECO:0000259" key="9">
    <source>
        <dbReference type="PROSITE" id="PS50011"/>
    </source>
</evidence>
<dbReference type="InterPro" id="IPR051334">
    <property type="entry name" value="SRPK"/>
</dbReference>
<dbReference type="PANTHER" id="PTHR47634:SF9">
    <property type="entry name" value="PROTEIN KINASE DOMAIN-CONTAINING PROTEIN-RELATED"/>
    <property type="match status" value="1"/>
</dbReference>
<evidence type="ECO:0000256" key="6">
    <source>
        <dbReference type="ARBA" id="ARBA00022840"/>
    </source>
</evidence>
<evidence type="ECO:0000256" key="8">
    <source>
        <dbReference type="ARBA" id="ARBA00048679"/>
    </source>
</evidence>
<dbReference type="EMBL" id="AMGY01000009">
    <property type="protein sequence ID" value="EXJ78195.1"/>
    <property type="molecule type" value="Genomic_DNA"/>
</dbReference>
<dbReference type="SUPFAM" id="SSF56112">
    <property type="entry name" value="Protein kinase-like (PK-like)"/>
    <property type="match status" value="1"/>
</dbReference>
<dbReference type="OrthoDB" id="4161200at2759"/>
<evidence type="ECO:0000256" key="1">
    <source>
        <dbReference type="ARBA" id="ARBA00012513"/>
    </source>
</evidence>
<feature type="domain" description="Protein kinase" evidence="9">
    <location>
        <begin position="1"/>
        <end position="294"/>
    </location>
</feature>
<accession>W9XLI3</accession>
<dbReference type="InterPro" id="IPR011009">
    <property type="entry name" value="Kinase-like_dom_sf"/>
</dbReference>
<dbReference type="Proteomes" id="UP000019478">
    <property type="component" value="Unassembled WGS sequence"/>
</dbReference>
<dbReference type="GO" id="GO:0005524">
    <property type="term" value="F:ATP binding"/>
    <property type="evidence" value="ECO:0007669"/>
    <property type="project" value="UniProtKB-KW"/>
</dbReference>
<protein>
    <recommendedName>
        <fullName evidence="1">non-specific serine/threonine protein kinase</fullName>
        <ecNumber evidence="1">2.7.11.1</ecNumber>
    </recommendedName>
</protein>
<dbReference type="GO" id="GO:0005634">
    <property type="term" value="C:nucleus"/>
    <property type="evidence" value="ECO:0007669"/>
    <property type="project" value="TreeGrafter"/>
</dbReference>
<dbReference type="PANTHER" id="PTHR47634">
    <property type="entry name" value="PROTEIN KINASE DOMAIN-CONTAINING PROTEIN-RELATED"/>
    <property type="match status" value="1"/>
</dbReference>
<dbReference type="EC" id="2.7.11.1" evidence="1"/>
<dbReference type="eggNOG" id="KOG1290">
    <property type="taxonomic scope" value="Eukaryota"/>
</dbReference>
<dbReference type="InterPro" id="IPR000719">
    <property type="entry name" value="Prot_kinase_dom"/>
</dbReference>
<dbReference type="GO" id="GO:0050684">
    <property type="term" value="P:regulation of mRNA processing"/>
    <property type="evidence" value="ECO:0007669"/>
    <property type="project" value="TreeGrafter"/>
</dbReference>
<dbReference type="GeneID" id="19173440"/>
<evidence type="ECO:0000256" key="7">
    <source>
        <dbReference type="ARBA" id="ARBA00047899"/>
    </source>
</evidence>
<dbReference type="HOGENOM" id="CLU_000288_81_2_1"/>
<comment type="catalytic activity">
    <reaction evidence="8">
        <text>L-seryl-[protein] + ATP = O-phospho-L-seryl-[protein] + ADP + H(+)</text>
        <dbReference type="Rhea" id="RHEA:17989"/>
        <dbReference type="Rhea" id="RHEA-COMP:9863"/>
        <dbReference type="Rhea" id="RHEA-COMP:11604"/>
        <dbReference type="ChEBI" id="CHEBI:15378"/>
        <dbReference type="ChEBI" id="CHEBI:29999"/>
        <dbReference type="ChEBI" id="CHEBI:30616"/>
        <dbReference type="ChEBI" id="CHEBI:83421"/>
        <dbReference type="ChEBI" id="CHEBI:456216"/>
        <dbReference type="EC" id="2.7.11.1"/>
    </reaction>
</comment>
<reference evidence="10 11" key="1">
    <citation type="submission" date="2013-03" db="EMBL/GenBank/DDBJ databases">
        <title>The Genome Sequence of Capronia epimyces CBS 606.96.</title>
        <authorList>
            <consortium name="The Broad Institute Genomics Platform"/>
            <person name="Cuomo C."/>
            <person name="de Hoog S."/>
            <person name="Gorbushina A."/>
            <person name="Walker B."/>
            <person name="Young S.K."/>
            <person name="Zeng Q."/>
            <person name="Gargeya S."/>
            <person name="Fitzgerald M."/>
            <person name="Haas B."/>
            <person name="Abouelleil A."/>
            <person name="Allen A.W."/>
            <person name="Alvarado L."/>
            <person name="Arachchi H.M."/>
            <person name="Berlin A.M."/>
            <person name="Chapman S.B."/>
            <person name="Gainer-Dewar J."/>
            <person name="Goldberg J."/>
            <person name="Griggs A."/>
            <person name="Gujja S."/>
            <person name="Hansen M."/>
            <person name="Howarth C."/>
            <person name="Imamovic A."/>
            <person name="Ireland A."/>
            <person name="Larimer J."/>
            <person name="McCowan C."/>
            <person name="Murphy C."/>
            <person name="Pearson M."/>
            <person name="Poon T.W."/>
            <person name="Priest M."/>
            <person name="Roberts A."/>
            <person name="Saif S."/>
            <person name="Shea T."/>
            <person name="Sisk P."/>
            <person name="Sykes S."/>
            <person name="Wortman J."/>
            <person name="Nusbaum C."/>
            <person name="Birren B."/>
        </authorList>
    </citation>
    <scope>NUCLEOTIDE SEQUENCE [LARGE SCALE GENOMIC DNA]</scope>
    <source>
        <strain evidence="10 11">CBS 606.96</strain>
    </source>
</reference>
<name>W9XLI3_9EURO</name>
<evidence type="ECO:0000313" key="11">
    <source>
        <dbReference type="Proteomes" id="UP000019478"/>
    </source>
</evidence>
<comment type="caution">
    <text evidence="10">The sequence shown here is derived from an EMBL/GenBank/DDBJ whole genome shotgun (WGS) entry which is preliminary data.</text>
</comment>
<keyword evidence="2" id="KW-0723">Serine/threonine-protein kinase</keyword>